<sequence>MNDQFHWGLDGLNGQKFRAYTALLHLRNGGQGDPDWEAELARNDMESAGEQGDDGETAIAQGLSDFDEPRLKRALLDRIAELVSNIRNGKHVAATMLVEAQERCTVFVSKNNGFDRSDKQFLKALESSLREISRSETFEFGDAKLNLWDRLIDHYQPRLQDWASSLRQSLKRYNENQKPNRQQPTLNSQQPQQPLDLLTDTLQRPGLIDKDQTMAQYMLSE</sequence>
<keyword evidence="2" id="KW-1185">Reference proteome</keyword>
<dbReference type="GeneID" id="98148001"/>
<comment type="caution">
    <text evidence="1">The sequence shown here is derived from an EMBL/GenBank/DDBJ whole genome shotgun (WGS) entry which is preliminary data.</text>
</comment>
<dbReference type="EMBL" id="JBFXLQ010000019">
    <property type="protein sequence ID" value="KAL2867334.1"/>
    <property type="molecule type" value="Genomic_DNA"/>
</dbReference>
<accession>A0ABR4LS11</accession>
<name>A0ABR4LS11_9EURO</name>
<protein>
    <submittedName>
        <fullName evidence="1">Uncharacterized protein</fullName>
    </submittedName>
</protein>
<gene>
    <name evidence="1" type="ORF">BJX67DRAFT_381048</name>
</gene>
<organism evidence="1 2">
    <name type="scientific">Aspergillus lucknowensis</name>
    <dbReference type="NCBI Taxonomy" id="176173"/>
    <lineage>
        <taxon>Eukaryota</taxon>
        <taxon>Fungi</taxon>
        <taxon>Dikarya</taxon>
        <taxon>Ascomycota</taxon>
        <taxon>Pezizomycotina</taxon>
        <taxon>Eurotiomycetes</taxon>
        <taxon>Eurotiomycetidae</taxon>
        <taxon>Eurotiales</taxon>
        <taxon>Aspergillaceae</taxon>
        <taxon>Aspergillus</taxon>
        <taxon>Aspergillus subgen. Nidulantes</taxon>
    </lineage>
</organism>
<reference evidence="1 2" key="1">
    <citation type="submission" date="2024-07" db="EMBL/GenBank/DDBJ databases">
        <title>Section-level genome sequencing and comparative genomics of Aspergillus sections Usti and Cavernicolus.</title>
        <authorList>
            <consortium name="Lawrence Berkeley National Laboratory"/>
            <person name="Nybo J.L."/>
            <person name="Vesth T.C."/>
            <person name="Theobald S."/>
            <person name="Frisvad J.C."/>
            <person name="Larsen T.O."/>
            <person name="Kjaerboelling I."/>
            <person name="Rothschild-Mancinelli K."/>
            <person name="Lyhne E.K."/>
            <person name="Kogle M.E."/>
            <person name="Barry K."/>
            <person name="Clum A."/>
            <person name="Na H."/>
            <person name="Ledsgaard L."/>
            <person name="Lin J."/>
            <person name="Lipzen A."/>
            <person name="Kuo A."/>
            <person name="Riley R."/>
            <person name="Mondo S."/>
            <person name="Labutti K."/>
            <person name="Haridas S."/>
            <person name="Pangalinan J."/>
            <person name="Salamov A.A."/>
            <person name="Simmons B.A."/>
            <person name="Magnuson J.K."/>
            <person name="Chen J."/>
            <person name="Drula E."/>
            <person name="Henrissat B."/>
            <person name="Wiebenga A."/>
            <person name="Lubbers R.J."/>
            <person name="Gomes A.C."/>
            <person name="Macurrencykelacurrency M.R."/>
            <person name="Stajich J."/>
            <person name="Grigoriev I.V."/>
            <person name="Mortensen U.H."/>
            <person name="De Vries R.P."/>
            <person name="Baker S.E."/>
            <person name="Andersen M.R."/>
        </authorList>
    </citation>
    <scope>NUCLEOTIDE SEQUENCE [LARGE SCALE GENOMIC DNA]</scope>
    <source>
        <strain evidence="1 2">CBS 449.75</strain>
    </source>
</reference>
<evidence type="ECO:0000313" key="1">
    <source>
        <dbReference type="EMBL" id="KAL2867334.1"/>
    </source>
</evidence>
<dbReference type="RefSeq" id="XP_070886313.1">
    <property type="nucleotide sequence ID" value="XM_071032929.1"/>
</dbReference>
<proteinExistence type="predicted"/>
<dbReference type="Proteomes" id="UP001610432">
    <property type="component" value="Unassembled WGS sequence"/>
</dbReference>
<evidence type="ECO:0000313" key="2">
    <source>
        <dbReference type="Proteomes" id="UP001610432"/>
    </source>
</evidence>